<dbReference type="InterPro" id="IPR012337">
    <property type="entry name" value="RNaseH-like_sf"/>
</dbReference>
<dbReference type="InterPro" id="IPR008042">
    <property type="entry name" value="Retrotrans_Pao"/>
</dbReference>
<reference evidence="3 4" key="1">
    <citation type="submission" date="2024-05" db="EMBL/GenBank/DDBJ databases">
        <title>Genome sequencing and assembly of Indian major carp, Cirrhinus mrigala (Hamilton, 1822).</title>
        <authorList>
            <person name="Mohindra V."/>
            <person name="Chowdhury L.M."/>
            <person name="Lal K."/>
            <person name="Jena J.K."/>
        </authorList>
    </citation>
    <scope>NUCLEOTIDE SEQUENCE [LARGE SCALE GENOMIC DNA]</scope>
    <source>
        <strain evidence="3">CM1030</strain>
        <tissue evidence="3">Blood</tissue>
    </source>
</reference>
<comment type="caution">
    <text evidence="3">The sequence shown here is derived from an EMBL/GenBank/DDBJ whole genome shotgun (WGS) entry which is preliminary data.</text>
</comment>
<dbReference type="Pfam" id="PF18701">
    <property type="entry name" value="DUF5641"/>
    <property type="match status" value="1"/>
</dbReference>
<accession>A0ABD0P4T1</accession>
<dbReference type="Pfam" id="PF17921">
    <property type="entry name" value="Integrase_H2C2"/>
    <property type="match status" value="1"/>
</dbReference>
<name>A0ABD0P4T1_CIRMR</name>
<gene>
    <name evidence="3" type="ORF">M9458_033699</name>
</gene>
<dbReference type="Gene3D" id="3.30.420.10">
    <property type="entry name" value="Ribonuclease H-like superfamily/Ribonuclease H"/>
    <property type="match status" value="1"/>
</dbReference>
<dbReference type="SUPFAM" id="SSF53098">
    <property type="entry name" value="Ribonuclease H-like"/>
    <property type="match status" value="1"/>
</dbReference>
<dbReference type="CDD" id="cd01644">
    <property type="entry name" value="RT_pepA17"/>
    <property type="match status" value="1"/>
</dbReference>
<dbReference type="SUPFAM" id="SSF56672">
    <property type="entry name" value="DNA/RNA polymerases"/>
    <property type="match status" value="1"/>
</dbReference>
<feature type="domain" description="Integrase catalytic" evidence="2">
    <location>
        <begin position="1576"/>
        <end position="1763"/>
    </location>
</feature>
<dbReference type="PANTHER" id="PTHR47331">
    <property type="entry name" value="PHD-TYPE DOMAIN-CONTAINING PROTEIN"/>
    <property type="match status" value="1"/>
</dbReference>
<dbReference type="Pfam" id="PF03564">
    <property type="entry name" value="DUF1759"/>
    <property type="match status" value="1"/>
</dbReference>
<dbReference type="InterPro" id="IPR001584">
    <property type="entry name" value="Integrase_cat-core"/>
</dbReference>
<dbReference type="EMBL" id="JAMKFB020000017">
    <property type="protein sequence ID" value="KAL0169103.1"/>
    <property type="molecule type" value="Genomic_DNA"/>
</dbReference>
<dbReference type="InterPro" id="IPR036397">
    <property type="entry name" value="RNaseH_sf"/>
</dbReference>
<evidence type="ECO:0000256" key="1">
    <source>
        <dbReference type="SAM" id="MobiDB-lite"/>
    </source>
</evidence>
<sequence length="1867" mass="211455">MGSSITNSSSSSKSSTASACAAALKEKHALEEQEYLLKRKKEQLELETKIAVANAKLTVLQGSSSCSMASKNSDGMESYVKKGSKPKVKPTLLNPHAPPFASQPSQQHVFLQPPQKQAEPLVVKEVASVPSAAYDRHGPACTGDTVSKPFVLQTRSSYVTSPVPPSFTLPTNPTVIQDTSPLQSQNNPTGDLYSVLKQQNDITALLVKMQTAQLLPHREIPTYDGDPLQFNSFMKAFEHCVEAKTSCKGDCLYYLEQYTRGQPRGMVRSCLHMTAEKGYAVAKQLLKEHFGNEFNITAAYMEKVTSWPSIKSEDVKALKAYGLFLRECCNAMEELRYLEELNMPANMKILIQKFPYKLREKWRTKANEILERTGQRARFPHIVDFIEQQIRITSDPVFGVIQDTLPVKGIMRPSNSQMKSQLKRNIFATHVSIKDGYKMVACKDKEDSTKINSSCLYCAQDGHVLEHCHQLGKRAHREKLDFLKEKGLCFGCLNTGHLSKSCDKRITCKHCSQMHPSILHIGQKEKGNQKDMDHLKRSSVSCKPSSTCGHTGAGHHNGILPILPVQVKSSKGTKIIKTYAFLDAGSTDTFCSQKLLHKLNIQGRNAQIHLRTMGHNKTVTTSIIKDLEISGLTGKRFYQLPCVFTQEGMPVSTDNIISEKELAKWSYLKDIKVPHINADVDLLVGTNASKLMEPWEVVNSQADGPYAVKTLLGWVINGSVQGCNDGVTGCPSVHANRTVVDRIEELLTSQYNYDFNERSATEQEEMSREEKRFLDMMERSAQLENGHYKLQLPFRREDITMPNNISVAMQRILGLKKKLQRNASFREEYTNFITDAINNGYAEQVPQHQLLATKGKVWYIPHHGVYHPRKHKLRVVFDCGAEYKGVSLNSQLLQGPNLTSSLVGVLMRFRQEHVALMADIKAMFHQVQVTEEHVDYLRFLWWPEGNLEQDLKEHRMTVHLFGAVSSPSCACFALRKTAEDNQTNFSPDVIETVNRNFYMDDLLKSLPLEEDAVAMVKDLITICSRGGFTLTQWISNSREVLQSIPVKLRSQTLKELDLAKDELPVDRALGLQWCIETDSFKFKVKVKEKPSTKRGMLSIISSIYDPLGFLAPLILPAKLLLQELCRMKCDWDDPIPSAFQAKWNKWLTDLEKLANFQINRCIKPDGFGKVACAQLHHFADASEKGYGTATYIRMQSTDKRIHVSFLYGKSRVAPLRPVTIPRLELTAAVVAVRIDKMLQTELQLPLMKACFWTDSASVLKYIRNEDRRFQTFVANRIATIRSSSEVSQWRYVPSTLNPADDASRGTKADGFLKQRWTESPEFLWEPEEKWPKSPLDFSVTADDPELKRNPIINATIINTNATSQLISFFSDWQRLKVAVAWILKLKRALLKLCKKRKELQFASANGAQILNVTKEMQAFKDSLGNQKLSLKNLTEAETAIVAFCQQERFPDEIAALTSKNPVIPRSSSIYRMDPVLDGSLLRVGGRLSKAAIPEDLKHPLILSKDQHISYLILHHYHLQLGHGGRSHVLSSVRRKFWITNGILAVKKVIAKCLFCKMYGGRTSEQKMADLPKERVIPDLPPFTNVGVDYFGPIDVKRGRNIVKRYGVLFTCMTSRAVHLEVAYSLDTDSCINALRRFISRRGQVSQMRSDNGTNFVGAERELREALAALNQHQIEKAMSHRGIKWSFNPPCGSHHGGVWERLIRMVRKILHSVLRQQTLDDEGFHTVLCEAEAMLNDRPITKLSEDPNDLEALTPNHLLLLKGKPVLPPGLFDKKDLYSRKRWKQVQYISELFWKRWIREYLPLLQERQKWTKEKRSFMPGDIVVVMDSTTPRGSWVLGRILKTFPDKKGLGLACRSHVSFKFTPNH</sequence>
<dbReference type="SMART" id="SM00343">
    <property type="entry name" value="ZnF_C2HC"/>
    <property type="match status" value="2"/>
</dbReference>
<evidence type="ECO:0000259" key="2">
    <source>
        <dbReference type="PROSITE" id="PS50994"/>
    </source>
</evidence>
<dbReference type="InterPro" id="IPR001878">
    <property type="entry name" value="Znf_CCHC"/>
</dbReference>
<dbReference type="InterPro" id="IPR043502">
    <property type="entry name" value="DNA/RNA_pol_sf"/>
</dbReference>
<organism evidence="3 4">
    <name type="scientific">Cirrhinus mrigala</name>
    <name type="common">Mrigala</name>
    <dbReference type="NCBI Taxonomy" id="683832"/>
    <lineage>
        <taxon>Eukaryota</taxon>
        <taxon>Metazoa</taxon>
        <taxon>Chordata</taxon>
        <taxon>Craniata</taxon>
        <taxon>Vertebrata</taxon>
        <taxon>Euteleostomi</taxon>
        <taxon>Actinopterygii</taxon>
        <taxon>Neopterygii</taxon>
        <taxon>Teleostei</taxon>
        <taxon>Ostariophysi</taxon>
        <taxon>Cypriniformes</taxon>
        <taxon>Cyprinidae</taxon>
        <taxon>Labeoninae</taxon>
        <taxon>Labeonini</taxon>
        <taxon>Cirrhinus</taxon>
    </lineage>
</organism>
<dbReference type="Proteomes" id="UP001529510">
    <property type="component" value="Unassembled WGS sequence"/>
</dbReference>
<protein>
    <recommendedName>
        <fullName evidence="2">Integrase catalytic domain-containing protein</fullName>
    </recommendedName>
</protein>
<proteinExistence type="predicted"/>
<dbReference type="PANTHER" id="PTHR47331:SF3">
    <property type="match status" value="1"/>
</dbReference>
<dbReference type="PROSITE" id="PS50994">
    <property type="entry name" value="INTEGRASE"/>
    <property type="match status" value="1"/>
</dbReference>
<dbReference type="GO" id="GO:0006259">
    <property type="term" value="P:DNA metabolic process"/>
    <property type="evidence" value="ECO:0007669"/>
    <property type="project" value="UniProtKB-ARBA"/>
</dbReference>
<feature type="region of interest" description="Disordered" evidence="1">
    <location>
        <begin position="1"/>
        <end position="23"/>
    </location>
</feature>
<evidence type="ECO:0000313" key="4">
    <source>
        <dbReference type="Proteomes" id="UP001529510"/>
    </source>
</evidence>
<evidence type="ECO:0000313" key="3">
    <source>
        <dbReference type="EMBL" id="KAL0169103.1"/>
    </source>
</evidence>
<dbReference type="InterPro" id="IPR040676">
    <property type="entry name" value="DUF5641"/>
</dbReference>
<keyword evidence="4" id="KW-1185">Reference proteome</keyword>
<dbReference type="Pfam" id="PF05380">
    <property type="entry name" value="Peptidase_A17"/>
    <property type="match status" value="1"/>
</dbReference>
<dbReference type="InterPro" id="IPR041588">
    <property type="entry name" value="Integrase_H2C2"/>
</dbReference>
<dbReference type="InterPro" id="IPR005312">
    <property type="entry name" value="DUF1759"/>
</dbReference>